<dbReference type="OrthoDB" id="1205007at2"/>
<dbReference type="EMBL" id="FRAV01000007">
    <property type="protein sequence ID" value="SHK74323.1"/>
    <property type="molecule type" value="Genomic_DNA"/>
</dbReference>
<proteinExistence type="predicted"/>
<gene>
    <name evidence="1" type="ORF">SAMN05444267_100787</name>
</gene>
<dbReference type="RefSeq" id="WP_073291886.1">
    <property type="nucleotide sequence ID" value="NZ_FRAV01000007.1"/>
</dbReference>
<dbReference type="Proteomes" id="UP000184364">
    <property type="component" value="Unassembled WGS sequence"/>
</dbReference>
<protein>
    <submittedName>
        <fullName evidence="1">Uncharacterized protein</fullName>
    </submittedName>
</protein>
<evidence type="ECO:0000313" key="1">
    <source>
        <dbReference type="EMBL" id="SHK74323.1"/>
    </source>
</evidence>
<dbReference type="STRING" id="1302687.SAMN05444267_100787"/>
<name>A0A1M6UYN7_9FLAO</name>
<keyword evidence="2" id="KW-1185">Reference proteome</keyword>
<sequence length="2181" mass="243690">MPNQNIHPSLSQLISLDAIPNEIEGIRDALVSVFDHIYVKNLIASKSYDGSSAYYTFILTTYAPLGINIPIADDLKLVLNPTTTGTTEIPISFDYSWAILKYINSFNFESFDNGVRSVLEIFMELAGVTQSELLYDVLRAFYPEINGLQNFIQQFNNAYNQAMLPPSDDNMALWEKAESVVNEISNLNYDFLDVICKTSLDLNGQGVERVKTVFEGYFEDAKKSFNEAIRLNFNASIQEISVGLQFPQKWLTPVYTGVEPVTGLELDDPLPDQYFSYLTFDVGRLDYSSSSGFKFTKESAFNLNRSMIGNTGLIVEFDDLKVDLKSDSNIPEATLDGRPDNFKGVYAKRAAITLPHKWFKNVNNTTLQIYGNDLLVGTGGISGTVGLEAINGTPTTTDDYLYADMGSWSIGFNSFDLTFKQSNIISSNIKAQLVIPKFKGSNGDAKIDVTGHLDAAGDFLLTAAAVAPLDPTITLPGVFKLHLKSVELGKENGKLFIGASADVEFVDDLLGGLLKGQTLSISALRIYSDGSIDFRVNGGNMTLPKPIKLPIGPVDVSVTAIHFGSHERVVKNVTRKYNYFGFDGGVSIGVAGIDARGDGIKFYYTIDNDDTDVNKGPDSYLHIQTIHIDMIIPANSSDPTVSIKGWLSIPEPGAFQEYKGGVSLKVKNPRITGGVDMRLAPKYPAFLIDANIELPNPIALGPVSIYGFRGLLGYRYVAEKKAIGMTSDNTWYQYYTAPKRGVGVDKFSRPDQTEAYNFPFSLGVGALLGDTMANGNIISANAMLLLSLPSMVMVDARMKLLSSRVTYQDDPPFFAFFIFGDNSLEFGFGADYKFPEETGDIIKLYAEIQAGFFFNNPSAWYINFGTKQAPITASLLKNLFTLKAFLMISGKGIEAGARGEFRFDRKFGPVKIFVLAYLELGGKISFQKPQMGAYFEAGLAIDIDVKIIRIYAAVTILLAVESPKPFLIYGAFSVAFKLKILFFKISFSVKVELKWEFNKTVERDPVNPFTEISDQTESLVKGISMLTNETFDLLQVSANSFPNVDTIKNVVPLDTYIDIKTTKGLLPTTESNKVIGGFTNPASNSVDLIPPDKVMKGLELRQVKHQYTLESFEIKAYVGNGKWVKYDPFKAMDPTNTYLTNAKAGQWQKKDNQYNAIRVLGTTPFSYTEQGNPGWFTPEQYGVLPSTLFCHGQEIENSISDFLDKPLNTQYFASTNNFFQSKKASYQISGDVQYTMDPNGNMVMQGDSGKVSDEVNIFGFEKSLEFKNKSHLTVMLPAPAREIKLKLSTYSTGLNIQFFSPIIDDTQSFVQYHMDEVYYPKDVLNDKVIVPEWITEKGITKIVIIPDVTDSTQINLILEQMAVLMQQGYQQALAHGGVVGTVQPSDIQQYRNLEAQLQKLQSTGCEGARQVKEEIMCKYYQVIAQHYNLSFFVPFNRRGGTPNGITYATFVSNQLGLGVYHQMLETLASLGVQSPLFNVYLNQYAKMLEDFQNYVDNHSVSYDEIIKRFEVLKAKFRQIERLSLDLNLCTDSTLCNLSAELALKVFGEFNDRQNISRSPLLEAFNAFIDSHPGYSYLTTVLSRQIYTINTVVFNGQYFYMTNGGAFNQACQDIISILKDLGNCSSKKKCFTLFHEIEWLSVEDFDYNVHIPSQAAIAEETQAALYAITKSVQPIWRPDTAYYIKFILKDNVDNGINHKVYPYAYAFRTAGPLGFFHLDKNSTYGDIKIANPDGSEYRLEDTTGDIYDSNGAYVKSQTPHPDQYPHTSLRAYIDYQRSYPNADGNIVNAKPLFYHDITTKISLYFTSSYVSKLLGGWENFVSEGHNMGAIGGTMKVIIKDPVEDISVINPPTLEPTETTIIQSAVDIPQTIESWAVDNDPAIPTVLDQYFNMLNSGTHCTGIIALEKPKSMYRVIEPRRLKPQKLYTAQVLNFYWGKDTNVDITNVDDNLKKKYAKEVHKFVFQTSRYENFKDQVESCFIPYQDTNGVNQTKQAVYSIEKSIAPNKLTAAWDIIKTKPKEVCDNPLSQAIANQYQHPFDRIVQGLFGITPQEDAPTTEFNKIINSDTGKVVAILIRNPEPFNHPKIPLEDVSRQMTNPVSPALPELISSGMIEVAGLTRAGSYTTNINYKVVYSKDYSQALIMNADKLIISNELNFKFIYKIWDGKNYIESSTVIAKNIKIN</sequence>
<evidence type="ECO:0000313" key="2">
    <source>
        <dbReference type="Proteomes" id="UP000184364"/>
    </source>
</evidence>
<accession>A0A1M6UYN7</accession>
<organism evidence="1 2">
    <name type="scientific">Chryseobacterium polytrichastri</name>
    <dbReference type="NCBI Taxonomy" id="1302687"/>
    <lineage>
        <taxon>Bacteria</taxon>
        <taxon>Pseudomonadati</taxon>
        <taxon>Bacteroidota</taxon>
        <taxon>Flavobacteriia</taxon>
        <taxon>Flavobacteriales</taxon>
        <taxon>Weeksellaceae</taxon>
        <taxon>Chryseobacterium group</taxon>
        <taxon>Chryseobacterium</taxon>
    </lineage>
</organism>
<reference evidence="2" key="1">
    <citation type="submission" date="2016-11" db="EMBL/GenBank/DDBJ databases">
        <authorList>
            <person name="Varghese N."/>
            <person name="Submissions S."/>
        </authorList>
    </citation>
    <scope>NUCLEOTIDE SEQUENCE [LARGE SCALE GENOMIC DNA]</scope>
    <source>
        <strain evidence="2">DSM 26899</strain>
    </source>
</reference>